<organism evidence="2 3">
    <name type="scientific">Colletotrichum lupini</name>
    <dbReference type="NCBI Taxonomy" id="145971"/>
    <lineage>
        <taxon>Eukaryota</taxon>
        <taxon>Fungi</taxon>
        <taxon>Dikarya</taxon>
        <taxon>Ascomycota</taxon>
        <taxon>Pezizomycotina</taxon>
        <taxon>Sordariomycetes</taxon>
        <taxon>Hypocreomycetidae</taxon>
        <taxon>Glomerellales</taxon>
        <taxon>Glomerellaceae</taxon>
        <taxon>Colletotrichum</taxon>
        <taxon>Colletotrichum acutatum species complex</taxon>
    </lineage>
</organism>
<dbReference type="KEGG" id="clup:CLUP02_03721"/>
<protein>
    <submittedName>
        <fullName evidence="2">Uncharacterized protein</fullName>
    </submittedName>
</protein>
<evidence type="ECO:0000256" key="1">
    <source>
        <dbReference type="SAM" id="MobiDB-lite"/>
    </source>
</evidence>
<dbReference type="GeneID" id="73337749"/>
<dbReference type="RefSeq" id="XP_049139882.1">
    <property type="nucleotide sequence ID" value="XM_049282739.1"/>
</dbReference>
<gene>
    <name evidence="2" type="ORF">CLUP02_03721</name>
</gene>
<reference evidence="2" key="1">
    <citation type="journal article" date="2021" name="Mol. Plant Microbe Interact.">
        <title>Complete Genome Sequence of the Plant-Pathogenic Fungus Colletotrichum lupini.</title>
        <authorList>
            <person name="Baroncelli R."/>
            <person name="Pensec F."/>
            <person name="Da Lio D."/>
            <person name="Boufleur T."/>
            <person name="Vicente I."/>
            <person name="Sarrocco S."/>
            <person name="Picot A."/>
            <person name="Baraldi E."/>
            <person name="Sukno S."/>
            <person name="Thon M."/>
            <person name="Le Floch G."/>
        </authorList>
    </citation>
    <scope>NUCLEOTIDE SEQUENCE</scope>
    <source>
        <strain evidence="2">IMI 504893</strain>
    </source>
</reference>
<dbReference type="Proteomes" id="UP000830671">
    <property type="component" value="Chromosome 2"/>
</dbReference>
<keyword evidence="3" id="KW-1185">Reference proteome</keyword>
<accession>A0A9Q8WD41</accession>
<feature type="region of interest" description="Disordered" evidence="1">
    <location>
        <begin position="19"/>
        <end position="45"/>
    </location>
</feature>
<sequence length="89" mass="9478">MEYVACSLSTAVRKASGDVSQSISQSSPAMLAADKTRGSTAKVSTVTDAAPMRRYQASKPDDTASLISWVITHLTHRTTNIRPSPSARP</sequence>
<dbReference type="AlphaFoldDB" id="A0A9Q8WD41"/>
<evidence type="ECO:0000313" key="2">
    <source>
        <dbReference type="EMBL" id="UQC78245.1"/>
    </source>
</evidence>
<dbReference type="EMBL" id="CP019474">
    <property type="protein sequence ID" value="UQC78245.1"/>
    <property type="molecule type" value="Genomic_DNA"/>
</dbReference>
<evidence type="ECO:0000313" key="3">
    <source>
        <dbReference type="Proteomes" id="UP000830671"/>
    </source>
</evidence>
<proteinExistence type="predicted"/>
<name>A0A9Q8WD41_9PEZI</name>